<evidence type="ECO:0000313" key="2">
    <source>
        <dbReference type="Proteomes" id="UP001308005"/>
    </source>
</evidence>
<reference evidence="2" key="1">
    <citation type="submission" date="2023-07" db="EMBL/GenBank/DDBJ databases">
        <title>The carbon used by Thiothrix.</title>
        <authorList>
            <person name="Chen L."/>
        </authorList>
    </citation>
    <scope>NUCLEOTIDE SEQUENCE [LARGE SCALE GENOMIC DNA]</scope>
</reference>
<dbReference type="EMBL" id="JAYMYJ010000122">
    <property type="protein sequence ID" value="MEB4592120.1"/>
    <property type="molecule type" value="Genomic_DNA"/>
</dbReference>
<dbReference type="Proteomes" id="UP001308005">
    <property type="component" value="Unassembled WGS sequence"/>
</dbReference>
<proteinExistence type="predicted"/>
<name>A0ABU6CZ59_9GAMM</name>
<keyword evidence="2" id="KW-1185">Reference proteome</keyword>
<protein>
    <submittedName>
        <fullName evidence="1">Uncharacterized protein</fullName>
    </submittedName>
</protein>
<accession>A0ABU6CZ59</accession>
<evidence type="ECO:0000313" key="1">
    <source>
        <dbReference type="EMBL" id="MEB4592120.1"/>
    </source>
</evidence>
<sequence length="90" mass="10198">MYDRLADATRTTDSGQGGFNLHYEHDRYGNLDYKSDAGDLVYDMLPLPRWILIAGRRNISVKTCRLSCSLENPIMPAVMEVTGIKSFLEL</sequence>
<gene>
    <name evidence="1" type="ORF">VSS37_14100</name>
</gene>
<dbReference type="RefSeq" id="WP_324696229.1">
    <property type="nucleotide sequence ID" value="NZ_JAYMYJ010000122.1"/>
</dbReference>
<comment type="caution">
    <text evidence="1">The sequence shown here is derived from an EMBL/GenBank/DDBJ whole genome shotgun (WGS) entry which is preliminary data.</text>
</comment>
<organism evidence="1 2">
    <name type="scientific">Candidatus Thiothrix phosphatis</name>
    <dbReference type="NCBI Taxonomy" id="3112415"/>
    <lineage>
        <taxon>Bacteria</taxon>
        <taxon>Pseudomonadati</taxon>
        <taxon>Pseudomonadota</taxon>
        <taxon>Gammaproteobacteria</taxon>
        <taxon>Thiotrichales</taxon>
        <taxon>Thiotrichaceae</taxon>
        <taxon>Thiothrix</taxon>
    </lineage>
</organism>